<evidence type="ECO:0000313" key="1">
    <source>
        <dbReference type="EMBL" id="CAJ0607116.1"/>
    </source>
</evidence>
<accession>A0AA36MCG8</accession>
<organism evidence="1 2">
    <name type="scientific">Cylicocyclus nassatus</name>
    <name type="common">Nematode worm</name>
    <dbReference type="NCBI Taxonomy" id="53992"/>
    <lineage>
        <taxon>Eukaryota</taxon>
        <taxon>Metazoa</taxon>
        <taxon>Ecdysozoa</taxon>
        <taxon>Nematoda</taxon>
        <taxon>Chromadorea</taxon>
        <taxon>Rhabditida</taxon>
        <taxon>Rhabditina</taxon>
        <taxon>Rhabditomorpha</taxon>
        <taxon>Strongyloidea</taxon>
        <taxon>Strongylidae</taxon>
        <taxon>Cylicocyclus</taxon>
    </lineage>
</organism>
<comment type="caution">
    <text evidence="1">The sequence shown here is derived from an EMBL/GenBank/DDBJ whole genome shotgun (WGS) entry which is preliminary data.</text>
</comment>
<reference evidence="1" key="1">
    <citation type="submission" date="2023-07" db="EMBL/GenBank/DDBJ databases">
        <authorList>
            <consortium name="CYATHOMIX"/>
        </authorList>
    </citation>
    <scope>NUCLEOTIDE SEQUENCE</scope>
    <source>
        <strain evidence="1">N/A</strain>
    </source>
</reference>
<gene>
    <name evidence="1" type="ORF">CYNAS_LOCUS19099</name>
</gene>
<dbReference type="Proteomes" id="UP001176961">
    <property type="component" value="Unassembled WGS sequence"/>
</dbReference>
<dbReference type="AlphaFoldDB" id="A0AA36MCG8"/>
<name>A0AA36MCG8_CYLNA</name>
<dbReference type="EMBL" id="CATQJL010000316">
    <property type="protein sequence ID" value="CAJ0607116.1"/>
    <property type="molecule type" value="Genomic_DNA"/>
</dbReference>
<proteinExistence type="predicted"/>
<sequence length="79" mass="9219">MIRSILALLLLESKSALRMWVSEMWFYQTELLATAAVWLQLIINRSMQQHMLGTRHKRHDASTKTIHISMKSRSHSGIQ</sequence>
<keyword evidence="2" id="KW-1185">Reference proteome</keyword>
<evidence type="ECO:0000313" key="2">
    <source>
        <dbReference type="Proteomes" id="UP001176961"/>
    </source>
</evidence>
<protein>
    <submittedName>
        <fullName evidence="1">Uncharacterized protein</fullName>
    </submittedName>
</protein>